<feature type="transmembrane region" description="Helical" evidence="11">
    <location>
        <begin position="12"/>
        <end position="33"/>
    </location>
</feature>
<organism evidence="13 14">
    <name type="scientific">Paucimonas lemoignei</name>
    <name type="common">Pseudomonas lemoignei</name>
    <dbReference type="NCBI Taxonomy" id="29443"/>
    <lineage>
        <taxon>Bacteria</taxon>
        <taxon>Pseudomonadati</taxon>
        <taxon>Pseudomonadota</taxon>
        <taxon>Betaproteobacteria</taxon>
        <taxon>Burkholderiales</taxon>
        <taxon>Burkholderiaceae</taxon>
        <taxon>Paucimonas</taxon>
    </lineage>
</organism>
<comment type="similarity">
    <text evidence="2">Belongs to the TonB family.</text>
</comment>
<evidence type="ECO:0000256" key="3">
    <source>
        <dbReference type="ARBA" id="ARBA00022448"/>
    </source>
</evidence>
<dbReference type="InterPro" id="IPR037682">
    <property type="entry name" value="TonB_C"/>
</dbReference>
<dbReference type="GO" id="GO:0031992">
    <property type="term" value="F:energy transducer activity"/>
    <property type="evidence" value="ECO:0007669"/>
    <property type="project" value="TreeGrafter"/>
</dbReference>
<keyword evidence="4" id="KW-1003">Cell membrane</keyword>
<gene>
    <name evidence="13" type="ORF">EDC30_10233</name>
</gene>
<dbReference type="InterPro" id="IPR051045">
    <property type="entry name" value="TonB-dependent_transducer"/>
</dbReference>
<evidence type="ECO:0000256" key="8">
    <source>
        <dbReference type="ARBA" id="ARBA00022989"/>
    </source>
</evidence>
<evidence type="ECO:0000256" key="9">
    <source>
        <dbReference type="ARBA" id="ARBA00023136"/>
    </source>
</evidence>
<dbReference type="NCBIfam" id="TIGR01352">
    <property type="entry name" value="tonB_Cterm"/>
    <property type="match status" value="1"/>
</dbReference>
<feature type="domain" description="TonB C-terminal" evidence="12">
    <location>
        <begin position="158"/>
        <end position="249"/>
    </location>
</feature>
<keyword evidence="3" id="KW-0813">Transport</keyword>
<protein>
    <submittedName>
        <fullName evidence="13">Outer membrane transport energization protein TonB</fullName>
    </submittedName>
</protein>
<evidence type="ECO:0000256" key="7">
    <source>
        <dbReference type="ARBA" id="ARBA00022927"/>
    </source>
</evidence>
<feature type="region of interest" description="Disordered" evidence="10">
    <location>
        <begin position="58"/>
        <end position="160"/>
    </location>
</feature>
<feature type="compositionally biased region" description="Low complexity" evidence="10">
    <location>
        <begin position="58"/>
        <end position="67"/>
    </location>
</feature>
<evidence type="ECO:0000256" key="4">
    <source>
        <dbReference type="ARBA" id="ARBA00022475"/>
    </source>
</evidence>
<reference evidence="13 14" key="1">
    <citation type="submission" date="2019-03" db="EMBL/GenBank/DDBJ databases">
        <title>Genomic Encyclopedia of Type Strains, Phase IV (KMG-IV): sequencing the most valuable type-strain genomes for metagenomic binning, comparative biology and taxonomic classification.</title>
        <authorList>
            <person name="Goeker M."/>
        </authorList>
    </citation>
    <scope>NUCLEOTIDE SEQUENCE [LARGE SCALE GENOMIC DNA]</scope>
    <source>
        <strain evidence="13 14">DSM 7445</strain>
    </source>
</reference>
<proteinExistence type="inferred from homology"/>
<evidence type="ECO:0000313" key="13">
    <source>
        <dbReference type="EMBL" id="TCS38298.1"/>
    </source>
</evidence>
<dbReference type="RefSeq" id="WP_132257318.1">
    <property type="nucleotide sequence ID" value="NZ_SLZQ01000002.1"/>
</dbReference>
<keyword evidence="14" id="KW-1185">Reference proteome</keyword>
<evidence type="ECO:0000256" key="6">
    <source>
        <dbReference type="ARBA" id="ARBA00022692"/>
    </source>
</evidence>
<dbReference type="OrthoDB" id="9792439at2"/>
<dbReference type="EMBL" id="SLZQ01000002">
    <property type="protein sequence ID" value="TCS38298.1"/>
    <property type="molecule type" value="Genomic_DNA"/>
</dbReference>
<dbReference type="GO" id="GO:0098797">
    <property type="term" value="C:plasma membrane protein complex"/>
    <property type="evidence" value="ECO:0007669"/>
    <property type="project" value="TreeGrafter"/>
</dbReference>
<comment type="caution">
    <text evidence="13">The sequence shown here is derived from an EMBL/GenBank/DDBJ whole genome shotgun (WGS) entry which is preliminary data.</text>
</comment>
<evidence type="ECO:0000313" key="14">
    <source>
        <dbReference type="Proteomes" id="UP000295382"/>
    </source>
</evidence>
<comment type="subcellular location">
    <subcellularLocation>
        <location evidence="1">Cell inner membrane</location>
        <topology evidence="1">Single-pass membrane protein</topology>
        <orientation evidence="1">Periplasmic side</orientation>
    </subcellularLocation>
</comment>
<sequence length="249" mass="25897">MTSQGTSQQSHLFQQLGPLGLVILLHVAAFFALQNGLSKPVSRAEPREIVATLIAAQSAPAPTAAAPAPQPEPVKPQAEPKPERHKPQPKKQVKETPKAEPTPEPTPKSISKPAETAPAPAPAPASPPAQAAAAAPAPNAAAAAGAPAGPPGPAQPKLVTSGVEYIQPPSPVYPAVSRRLGEEGTVTLRVLVNERGRAEQADIHKSSGVPRLDEAARQAVLRAVFKPYTENGGPIPYRVNVPISFQLDR</sequence>
<evidence type="ECO:0000256" key="11">
    <source>
        <dbReference type="SAM" id="Phobius"/>
    </source>
</evidence>
<dbReference type="SUPFAM" id="SSF74653">
    <property type="entry name" value="TolA/TonB C-terminal domain"/>
    <property type="match status" value="1"/>
</dbReference>
<keyword evidence="7" id="KW-0653">Protein transport</keyword>
<evidence type="ECO:0000256" key="2">
    <source>
        <dbReference type="ARBA" id="ARBA00006555"/>
    </source>
</evidence>
<dbReference type="Pfam" id="PF03544">
    <property type="entry name" value="TonB_C"/>
    <property type="match status" value="1"/>
</dbReference>
<dbReference type="PROSITE" id="PS52015">
    <property type="entry name" value="TONB_CTD"/>
    <property type="match status" value="1"/>
</dbReference>
<keyword evidence="8 11" id="KW-1133">Transmembrane helix</keyword>
<feature type="compositionally biased region" description="Basic and acidic residues" evidence="10">
    <location>
        <begin position="78"/>
        <end position="98"/>
    </location>
</feature>
<accession>A0A4R3HYJ6</accession>
<keyword evidence="6 11" id="KW-0812">Transmembrane</keyword>
<evidence type="ECO:0000256" key="1">
    <source>
        <dbReference type="ARBA" id="ARBA00004383"/>
    </source>
</evidence>
<dbReference type="Proteomes" id="UP000295382">
    <property type="component" value="Unassembled WGS sequence"/>
</dbReference>
<evidence type="ECO:0000256" key="10">
    <source>
        <dbReference type="SAM" id="MobiDB-lite"/>
    </source>
</evidence>
<dbReference type="PANTHER" id="PTHR33446:SF2">
    <property type="entry name" value="PROTEIN TONB"/>
    <property type="match status" value="1"/>
</dbReference>
<dbReference type="InterPro" id="IPR006260">
    <property type="entry name" value="TonB/TolA_C"/>
</dbReference>
<evidence type="ECO:0000256" key="5">
    <source>
        <dbReference type="ARBA" id="ARBA00022519"/>
    </source>
</evidence>
<feature type="compositionally biased region" description="Low complexity" evidence="10">
    <location>
        <begin position="128"/>
        <end position="147"/>
    </location>
</feature>
<dbReference type="PANTHER" id="PTHR33446">
    <property type="entry name" value="PROTEIN TONB-RELATED"/>
    <property type="match status" value="1"/>
</dbReference>
<dbReference type="Gene3D" id="3.30.1150.10">
    <property type="match status" value="1"/>
</dbReference>
<dbReference type="GO" id="GO:0015031">
    <property type="term" value="P:protein transport"/>
    <property type="evidence" value="ECO:0007669"/>
    <property type="project" value="UniProtKB-KW"/>
</dbReference>
<dbReference type="AlphaFoldDB" id="A0A4R3HYJ6"/>
<name>A0A4R3HYJ6_PAULE</name>
<evidence type="ECO:0000259" key="12">
    <source>
        <dbReference type="PROSITE" id="PS52015"/>
    </source>
</evidence>
<dbReference type="GO" id="GO:0055085">
    <property type="term" value="P:transmembrane transport"/>
    <property type="evidence" value="ECO:0007669"/>
    <property type="project" value="InterPro"/>
</dbReference>
<keyword evidence="5" id="KW-0997">Cell inner membrane</keyword>
<keyword evidence="9 11" id="KW-0472">Membrane</keyword>